<gene>
    <name evidence="5" type="ORF">BDD43_2297</name>
</gene>
<dbReference type="Pfam" id="PF13302">
    <property type="entry name" value="Acetyltransf_3"/>
    <property type="match status" value="1"/>
</dbReference>
<feature type="domain" description="N-acetyltransferase" evidence="4">
    <location>
        <begin position="12"/>
        <end position="171"/>
    </location>
</feature>
<dbReference type="InterPro" id="IPR016181">
    <property type="entry name" value="Acyl_CoA_acyltransferase"/>
</dbReference>
<comment type="caution">
    <text evidence="5">The sequence shown here is derived from an EMBL/GenBank/DDBJ whole genome shotgun (WGS) entry which is preliminary data.</text>
</comment>
<evidence type="ECO:0000256" key="1">
    <source>
        <dbReference type="ARBA" id="ARBA00022679"/>
    </source>
</evidence>
<dbReference type="AlphaFoldDB" id="A0A495J274"/>
<dbReference type="InterPro" id="IPR051531">
    <property type="entry name" value="N-acetyltransferase"/>
</dbReference>
<proteinExistence type="inferred from homology"/>
<comment type="similarity">
    <text evidence="3">Belongs to the acetyltransferase family. RimJ subfamily.</text>
</comment>
<protein>
    <submittedName>
        <fullName evidence="5">RimJ/RimL family protein N-acetyltransferase</fullName>
    </submittedName>
</protein>
<evidence type="ECO:0000256" key="3">
    <source>
        <dbReference type="ARBA" id="ARBA00038502"/>
    </source>
</evidence>
<evidence type="ECO:0000313" key="6">
    <source>
        <dbReference type="Proteomes" id="UP000268007"/>
    </source>
</evidence>
<dbReference type="PANTHER" id="PTHR43792:SF8">
    <property type="entry name" value="[RIBOSOMAL PROTEIN US5]-ALANINE N-ACETYLTRANSFERASE"/>
    <property type="match status" value="1"/>
</dbReference>
<accession>A0A495J274</accession>
<dbReference type="Gene3D" id="3.40.630.30">
    <property type="match status" value="1"/>
</dbReference>
<name>A0A495J274_9SPHI</name>
<keyword evidence="2" id="KW-0012">Acyltransferase</keyword>
<dbReference type="RefSeq" id="WP_121197755.1">
    <property type="nucleotide sequence ID" value="NZ_RBKU01000001.1"/>
</dbReference>
<dbReference type="Proteomes" id="UP000268007">
    <property type="component" value="Unassembled WGS sequence"/>
</dbReference>
<sequence length="191" mass="21288">MHTFPKIETPRLLLSALKAADLPQIVQHASNRQVSRYTMSLPYPYTEADALGLIHKAYHGFQDNNRYLFGIRLKAGQLIGVVGLQLEKAFKRAELNFWIGEPYWGKGLTTEAVRAAVHYGFSHLGLRKVTSTYMALNPASGKVMENCGMKREGELAEHVCKAGIFYDIVLYGLVIKDYQGLANSADAKVII</sequence>
<evidence type="ECO:0000313" key="5">
    <source>
        <dbReference type="EMBL" id="RKR82129.1"/>
    </source>
</evidence>
<dbReference type="GO" id="GO:0016747">
    <property type="term" value="F:acyltransferase activity, transferring groups other than amino-acyl groups"/>
    <property type="evidence" value="ECO:0007669"/>
    <property type="project" value="InterPro"/>
</dbReference>
<dbReference type="EMBL" id="RBKU01000001">
    <property type="protein sequence ID" value="RKR82129.1"/>
    <property type="molecule type" value="Genomic_DNA"/>
</dbReference>
<reference evidence="5 6" key="1">
    <citation type="submission" date="2018-10" db="EMBL/GenBank/DDBJ databases">
        <title>Genomic Encyclopedia of Archaeal and Bacterial Type Strains, Phase II (KMG-II): from individual species to whole genera.</title>
        <authorList>
            <person name="Goeker M."/>
        </authorList>
    </citation>
    <scope>NUCLEOTIDE SEQUENCE [LARGE SCALE GENOMIC DNA]</scope>
    <source>
        <strain evidence="5 6">DSM 18602</strain>
    </source>
</reference>
<dbReference type="SUPFAM" id="SSF55729">
    <property type="entry name" value="Acyl-CoA N-acyltransferases (Nat)"/>
    <property type="match status" value="1"/>
</dbReference>
<evidence type="ECO:0000259" key="4">
    <source>
        <dbReference type="PROSITE" id="PS51186"/>
    </source>
</evidence>
<evidence type="ECO:0000256" key="2">
    <source>
        <dbReference type="ARBA" id="ARBA00023315"/>
    </source>
</evidence>
<dbReference type="OrthoDB" id="9811523at2"/>
<keyword evidence="1 5" id="KW-0808">Transferase</keyword>
<keyword evidence="6" id="KW-1185">Reference proteome</keyword>
<organism evidence="5 6">
    <name type="scientific">Mucilaginibacter gracilis</name>
    <dbReference type="NCBI Taxonomy" id="423350"/>
    <lineage>
        <taxon>Bacteria</taxon>
        <taxon>Pseudomonadati</taxon>
        <taxon>Bacteroidota</taxon>
        <taxon>Sphingobacteriia</taxon>
        <taxon>Sphingobacteriales</taxon>
        <taxon>Sphingobacteriaceae</taxon>
        <taxon>Mucilaginibacter</taxon>
    </lineage>
</organism>
<dbReference type="PROSITE" id="PS51186">
    <property type="entry name" value="GNAT"/>
    <property type="match status" value="1"/>
</dbReference>
<dbReference type="PANTHER" id="PTHR43792">
    <property type="entry name" value="GNAT FAMILY, PUTATIVE (AFU_ORTHOLOGUE AFUA_3G00765)-RELATED-RELATED"/>
    <property type="match status" value="1"/>
</dbReference>
<dbReference type="InterPro" id="IPR000182">
    <property type="entry name" value="GNAT_dom"/>
</dbReference>